<dbReference type="GO" id="GO:0003677">
    <property type="term" value="F:DNA binding"/>
    <property type="evidence" value="ECO:0007669"/>
    <property type="project" value="UniProtKB-KW"/>
</dbReference>
<keyword evidence="2" id="KW-0812">Transmembrane</keyword>
<dbReference type="Pfam" id="PF01381">
    <property type="entry name" value="HTH_3"/>
    <property type="match status" value="1"/>
</dbReference>
<accession>A0A0R2HAR7</accession>
<reference evidence="4 5" key="1">
    <citation type="journal article" date="2015" name="Genome Announc.">
        <title>Expanding the biotechnology potential of lactobacilli through comparative genomics of 213 strains and associated genera.</title>
        <authorList>
            <person name="Sun Z."/>
            <person name="Harris H.M."/>
            <person name="McCann A."/>
            <person name="Guo C."/>
            <person name="Argimon S."/>
            <person name="Zhang W."/>
            <person name="Yang X."/>
            <person name="Jeffery I.B."/>
            <person name="Cooney J.C."/>
            <person name="Kagawa T.F."/>
            <person name="Liu W."/>
            <person name="Song Y."/>
            <person name="Salvetti E."/>
            <person name="Wrobel A."/>
            <person name="Rasinkangas P."/>
            <person name="Parkhill J."/>
            <person name="Rea M.C."/>
            <person name="O'Sullivan O."/>
            <person name="Ritari J."/>
            <person name="Douillard F.P."/>
            <person name="Paul Ross R."/>
            <person name="Yang R."/>
            <person name="Briner A.E."/>
            <person name="Felis G.E."/>
            <person name="de Vos W.M."/>
            <person name="Barrangou R."/>
            <person name="Klaenhammer T.R."/>
            <person name="Caufield P.W."/>
            <person name="Cui Y."/>
            <person name="Zhang H."/>
            <person name="O'Toole P.W."/>
        </authorList>
    </citation>
    <scope>NUCLEOTIDE SEQUENCE [LARGE SCALE GENOMIC DNA]</scope>
    <source>
        <strain evidence="4 5">DSM 20405</strain>
    </source>
</reference>
<evidence type="ECO:0000313" key="5">
    <source>
        <dbReference type="Proteomes" id="UP000051841"/>
    </source>
</evidence>
<dbReference type="SUPFAM" id="SSF47413">
    <property type="entry name" value="lambda repressor-like DNA-binding domains"/>
    <property type="match status" value="1"/>
</dbReference>
<organism evidence="4 5">
    <name type="scientific">Kandleria vitulina DSM 20405</name>
    <dbReference type="NCBI Taxonomy" id="1410657"/>
    <lineage>
        <taxon>Bacteria</taxon>
        <taxon>Bacillati</taxon>
        <taxon>Bacillota</taxon>
        <taxon>Erysipelotrichia</taxon>
        <taxon>Erysipelotrichales</taxon>
        <taxon>Coprobacillaceae</taxon>
        <taxon>Kandleria</taxon>
    </lineage>
</organism>
<dbReference type="Gene3D" id="1.10.260.40">
    <property type="entry name" value="lambda repressor-like DNA-binding domains"/>
    <property type="match status" value="1"/>
</dbReference>
<sequence length="172" mass="20177">MDQKKIGLFLKTLRKEKSLTQEELACQVGVSRRSVSRWETGNNMPDLDILLELADFYEVDIRELLDGERRRDHMNKETEETVLKVADYMNEETIKNMRRIHVWFILALILDVFYLISLFIEPSDPSPIFEFVQGFCVGVSIAMIFIGVLITNNKENKLMNFKKRILMKLKSQ</sequence>
<keyword evidence="5" id="KW-1185">Reference proteome</keyword>
<dbReference type="RefSeq" id="WP_031589203.1">
    <property type="nucleotide sequence ID" value="NZ_JNKN01000014.1"/>
</dbReference>
<feature type="transmembrane region" description="Helical" evidence="2">
    <location>
        <begin position="100"/>
        <end position="120"/>
    </location>
</feature>
<dbReference type="PANTHER" id="PTHR46558">
    <property type="entry name" value="TRACRIPTIONAL REGULATORY PROTEIN-RELATED-RELATED"/>
    <property type="match status" value="1"/>
</dbReference>
<dbReference type="SMART" id="SM00530">
    <property type="entry name" value="HTH_XRE"/>
    <property type="match status" value="1"/>
</dbReference>
<feature type="domain" description="HTH cro/C1-type" evidence="3">
    <location>
        <begin position="10"/>
        <end position="64"/>
    </location>
</feature>
<comment type="caution">
    <text evidence="4">The sequence shown here is derived from an EMBL/GenBank/DDBJ whole genome shotgun (WGS) entry which is preliminary data.</text>
</comment>
<dbReference type="AlphaFoldDB" id="A0A0R2HAR7"/>
<gene>
    <name evidence="4" type="ORF">IV49_GL000462</name>
</gene>
<keyword evidence="1" id="KW-0238">DNA-binding</keyword>
<protein>
    <submittedName>
        <fullName evidence="4">Transcriptional regulator, xre family</fullName>
    </submittedName>
</protein>
<keyword evidence="2" id="KW-1133">Transmembrane helix</keyword>
<proteinExistence type="predicted"/>
<evidence type="ECO:0000256" key="2">
    <source>
        <dbReference type="SAM" id="Phobius"/>
    </source>
</evidence>
<evidence type="ECO:0000313" key="4">
    <source>
        <dbReference type="EMBL" id="KRN50017.1"/>
    </source>
</evidence>
<dbReference type="CDD" id="cd00093">
    <property type="entry name" value="HTH_XRE"/>
    <property type="match status" value="1"/>
</dbReference>
<dbReference type="InterPro" id="IPR010982">
    <property type="entry name" value="Lambda_DNA-bd_dom_sf"/>
</dbReference>
<dbReference type="PATRIC" id="fig|1410657.5.peg.489"/>
<dbReference type="EMBL" id="JQBL01000015">
    <property type="protein sequence ID" value="KRN50017.1"/>
    <property type="molecule type" value="Genomic_DNA"/>
</dbReference>
<name>A0A0R2HAR7_9FIRM</name>
<dbReference type="PROSITE" id="PS50943">
    <property type="entry name" value="HTH_CROC1"/>
    <property type="match status" value="1"/>
</dbReference>
<evidence type="ECO:0000256" key="1">
    <source>
        <dbReference type="ARBA" id="ARBA00023125"/>
    </source>
</evidence>
<dbReference type="PANTHER" id="PTHR46558:SF11">
    <property type="entry name" value="HTH-TYPE TRANSCRIPTIONAL REGULATOR XRE"/>
    <property type="match status" value="1"/>
</dbReference>
<evidence type="ECO:0000259" key="3">
    <source>
        <dbReference type="PROSITE" id="PS50943"/>
    </source>
</evidence>
<keyword evidence="2" id="KW-0472">Membrane</keyword>
<dbReference type="InterPro" id="IPR001387">
    <property type="entry name" value="Cro/C1-type_HTH"/>
</dbReference>
<feature type="transmembrane region" description="Helical" evidence="2">
    <location>
        <begin position="132"/>
        <end position="152"/>
    </location>
</feature>
<dbReference type="Proteomes" id="UP000051841">
    <property type="component" value="Unassembled WGS sequence"/>
</dbReference>